<dbReference type="AlphaFoldDB" id="A0A072UTU0"/>
<dbReference type="HOGENOM" id="CLU_191787_0_0_1"/>
<feature type="chain" id="PRO_5014499950" evidence="1">
    <location>
        <begin position="28"/>
        <end position="74"/>
    </location>
</feature>
<feature type="signal peptide" evidence="1">
    <location>
        <begin position="1"/>
        <end position="27"/>
    </location>
</feature>
<reference evidence="3" key="3">
    <citation type="submission" date="2015-04" db="UniProtKB">
        <authorList>
            <consortium name="EnsemblPlants"/>
        </authorList>
    </citation>
    <scope>IDENTIFICATION</scope>
    <source>
        <strain evidence="3">cv. Jemalong A17</strain>
    </source>
</reference>
<keyword evidence="1" id="KW-0732">Signal</keyword>
<organism evidence="2 4">
    <name type="scientific">Medicago truncatula</name>
    <name type="common">Barrel medic</name>
    <name type="synonym">Medicago tribuloides</name>
    <dbReference type="NCBI Taxonomy" id="3880"/>
    <lineage>
        <taxon>Eukaryota</taxon>
        <taxon>Viridiplantae</taxon>
        <taxon>Streptophyta</taxon>
        <taxon>Embryophyta</taxon>
        <taxon>Tracheophyta</taxon>
        <taxon>Spermatophyta</taxon>
        <taxon>Magnoliopsida</taxon>
        <taxon>eudicotyledons</taxon>
        <taxon>Gunneridae</taxon>
        <taxon>Pentapetalae</taxon>
        <taxon>rosids</taxon>
        <taxon>fabids</taxon>
        <taxon>Fabales</taxon>
        <taxon>Fabaceae</taxon>
        <taxon>Papilionoideae</taxon>
        <taxon>50 kb inversion clade</taxon>
        <taxon>NPAAA clade</taxon>
        <taxon>Hologalegina</taxon>
        <taxon>IRL clade</taxon>
        <taxon>Trifolieae</taxon>
        <taxon>Medicago</taxon>
    </lineage>
</organism>
<reference evidence="2 4" key="1">
    <citation type="journal article" date="2011" name="Nature">
        <title>The Medicago genome provides insight into the evolution of rhizobial symbioses.</title>
        <authorList>
            <person name="Young N.D."/>
            <person name="Debelle F."/>
            <person name="Oldroyd G.E."/>
            <person name="Geurts R."/>
            <person name="Cannon S.B."/>
            <person name="Udvardi M.K."/>
            <person name="Benedito V.A."/>
            <person name="Mayer K.F."/>
            <person name="Gouzy J."/>
            <person name="Schoof H."/>
            <person name="Van de Peer Y."/>
            <person name="Proost S."/>
            <person name="Cook D.R."/>
            <person name="Meyers B.C."/>
            <person name="Spannagl M."/>
            <person name="Cheung F."/>
            <person name="De Mita S."/>
            <person name="Krishnakumar V."/>
            <person name="Gundlach H."/>
            <person name="Zhou S."/>
            <person name="Mudge J."/>
            <person name="Bharti A.K."/>
            <person name="Murray J.D."/>
            <person name="Naoumkina M.A."/>
            <person name="Rosen B."/>
            <person name="Silverstein K.A."/>
            <person name="Tang H."/>
            <person name="Rombauts S."/>
            <person name="Zhao P.X."/>
            <person name="Zhou P."/>
            <person name="Barbe V."/>
            <person name="Bardou P."/>
            <person name="Bechner M."/>
            <person name="Bellec A."/>
            <person name="Berger A."/>
            <person name="Berges H."/>
            <person name="Bidwell S."/>
            <person name="Bisseling T."/>
            <person name="Choisne N."/>
            <person name="Couloux A."/>
            <person name="Denny R."/>
            <person name="Deshpande S."/>
            <person name="Dai X."/>
            <person name="Doyle J.J."/>
            <person name="Dudez A.M."/>
            <person name="Farmer A.D."/>
            <person name="Fouteau S."/>
            <person name="Franken C."/>
            <person name="Gibelin C."/>
            <person name="Gish J."/>
            <person name="Goldstein S."/>
            <person name="Gonzalez A.J."/>
            <person name="Green P.J."/>
            <person name="Hallab A."/>
            <person name="Hartog M."/>
            <person name="Hua A."/>
            <person name="Humphray S.J."/>
            <person name="Jeong D.H."/>
            <person name="Jing Y."/>
            <person name="Jocker A."/>
            <person name="Kenton S.M."/>
            <person name="Kim D.J."/>
            <person name="Klee K."/>
            <person name="Lai H."/>
            <person name="Lang C."/>
            <person name="Lin S."/>
            <person name="Macmil S.L."/>
            <person name="Magdelenat G."/>
            <person name="Matthews L."/>
            <person name="McCorrison J."/>
            <person name="Monaghan E.L."/>
            <person name="Mun J.H."/>
            <person name="Najar F.Z."/>
            <person name="Nicholson C."/>
            <person name="Noirot C."/>
            <person name="O'Bleness M."/>
            <person name="Paule C.R."/>
            <person name="Poulain J."/>
            <person name="Prion F."/>
            <person name="Qin B."/>
            <person name="Qu C."/>
            <person name="Retzel E.F."/>
            <person name="Riddle C."/>
            <person name="Sallet E."/>
            <person name="Samain S."/>
            <person name="Samson N."/>
            <person name="Sanders I."/>
            <person name="Saurat O."/>
            <person name="Scarpelli C."/>
            <person name="Schiex T."/>
            <person name="Segurens B."/>
            <person name="Severin A.J."/>
            <person name="Sherrier D.J."/>
            <person name="Shi R."/>
            <person name="Sims S."/>
            <person name="Singer S.R."/>
            <person name="Sinharoy S."/>
            <person name="Sterck L."/>
            <person name="Viollet A."/>
            <person name="Wang B.B."/>
            <person name="Wang K."/>
            <person name="Wang M."/>
            <person name="Wang X."/>
            <person name="Warfsmann J."/>
            <person name="Weissenbach J."/>
            <person name="White D.D."/>
            <person name="White J.D."/>
            <person name="Wiley G.B."/>
            <person name="Wincker P."/>
            <person name="Xing Y."/>
            <person name="Yang L."/>
            <person name="Yao Z."/>
            <person name="Ying F."/>
            <person name="Zhai J."/>
            <person name="Zhou L."/>
            <person name="Zuber A."/>
            <person name="Denarie J."/>
            <person name="Dixon R.A."/>
            <person name="May G.D."/>
            <person name="Schwartz D.C."/>
            <person name="Rogers J."/>
            <person name="Quetier F."/>
            <person name="Town C.D."/>
            <person name="Roe B.A."/>
        </authorList>
    </citation>
    <scope>NUCLEOTIDE SEQUENCE [LARGE SCALE GENOMIC DNA]</scope>
    <source>
        <strain evidence="2">A17</strain>
        <strain evidence="3 4">cv. Jemalong A17</strain>
    </source>
</reference>
<sequence length="74" mass="8194">MNTTRNFAITMIFLLAFFMLTSDTCLALDRKRPIGKKFPCKADKDCGCGNGERPECLGGQCWCFSPPSSANKHT</sequence>
<keyword evidence="4" id="KW-1185">Reference proteome</keyword>
<evidence type="ECO:0000256" key="1">
    <source>
        <dbReference type="SAM" id="SignalP"/>
    </source>
</evidence>
<dbReference type="Proteomes" id="UP000002051">
    <property type="component" value="Chromosome 3"/>
</dbReference>
<accession>A0A072UTU0</accession>
<evidence type="ECO:0000313" key="3">
    <source>
        <dbReference type="EnsemblPlants" id="KEH33259"/>
    </source>
</evidence>
<dbReference type="EMBL" id="CM001219">
    <property type="protein sequence ID" value="KEH33259.1"/>
    <property type="molecule type" value="Genomic_DNA"/>
</dbReference>
<protein>
    <submittedName>
        <fullName evidence="2">Nodule Cysteine-Rich (NCR) secreted peptide-like protein</fullName>
    </submittedName>
</protein>
<dbReference type="EnsemblPlants" id="KEH33259">
    <property type="protein sequence ID" value="KEH33259"/>
    <property type="gene ID" value="MTR_3g433530"/>
</dbReference>
<evidence type="ECO:0000313" key="4">
    <source>
        <dbReference type="Proteomes" id="UP000002051"/>
    </source>
</evidence>
<proteinExistence type="predicted"/>
<evidence type="ECO:0000313" key="2">
    <source>
        <dbReference type="EMBL" id="KEH33259.1"/>
    </source>
</evidence>
<gene>
    <name evidence="2" type="ordered locus">MTR_3g433530</name>
</gene>
<name>A0A072UTU0_MEDTR</name>
<reference evidence="2 4" key="2">
    <citation type="journal article" date="2014" name="BMC Genomics">
        <title>An improved genome release (version Mt4.0) for the model legume Medicago truncatula.</title>
        <authorList>
            <person name="Tang H."/>
            <person name="Krishnakumar V."/>
            <person name="Bidwell S."/>
            <person name="Rosen B."/>
            <person name="Chan A."/>
            <person name="Zhou S."/>
            <person name="Gentzbittel L."/>
            <person name="Childs K.L."/>
            <person name="Yandell M."/>
            <person name="Gundlach H."/>
            <person name="Mayer K.F."/>
            <person name="Schwartz D.C."/>
            <person name="Town C.D."/>
        </authorList>
    </citation>
    <scope>GENOME REANNOTATION</scope>
    <source>
        <strain evidence="2">A17</strain>
        <strain evidence="3 4">cv. Jemalong A17</strain>
    </source>
</reference>